<feature type="domain" description="UspA" evidence="2">
    <location>
        <begin position="229"/>
        <end position="288"/>
    </location>
</feature>
<dbReference type="Pfam" id="PF00582">
    <property type="entry name" value="Usp"/>
    <property type="match status" value="2"/>
</dbReference>
<gene>
    <name evidence="3" type="ORF">TBK1r_26720</name>
</gene>
<keyword evidence="4" id="KW-1185">Reference proteome</keyword>
<comment type="similarity">
    <text evidence="1">Belongs to the universal stress protein A family.</text>
</comment>
<dbReference type="Gene3D" id="3.40.50.12370">
    <property type="match status" value="1"/>
</dbReference>
<sequence length="299" mass="33327">MSQETTVTEVLPRVESFQRIFHPTDFSGGAEPAFIHALKLAVNANALLEILHVDRHPESVDWEDFPQVRQTLAQWGLLPDWALPEDVGRLGIGVHKHLVGGNAPVDAILDHMDRYEPDLVVLATHHRDGLDRWLHQDIAKRVARISHRACLFVPHEIPGFVRRQDGEVALKKVMIPVAKQPDAQSAISWAWELTRILKCESVEATLVHVGNDNAVFDSLSFPNLEDWTWEVVVATGDPSAEILKIAERHNTDLIVMTTGGRHGFLDVLRGSTSEQVTRHAACPILSVPTGQSPYSTLEF</sequence>
<dbReference type="EMBL" id="CP036432">
    <property type="protein sequence ID" value="QDV83730.1"/>
    <property type="molecule type" value="Genomic_DNA"/>
</dbReference>
<organism evidence="3 4">
    <name type="scientific">Stieleria magnilauensis</name>
    <dbReference type="NCBI Taxonomy" id="2527963"/>
    <lineage>
        <taxon>Bacteria</taxon>
        <taxon>Pseudomonadati</taxon>
        <taxon>Planctomycetota</taxon>
        <taxon>Planctomycetia</taxon>
        <taxon>Pirellulales</taxon>
        <taxon>Pirellulaceae</taxon>
        <taxon>Stieleria</taxon>
    </lineage>
</organism>
<proteinExistence type="inferred from homology"/>
<dbReference type="PANTHER" id="PTHR46268:SF15">
    <property type="entry name" value="UNIVERSAL STRESS PROTEIN HP_0031"/>
    <property type="match status" value="1"/>
</dbReference>
<feature type="domain" description="UspA" evidence="2">
    <location>
        <begin position="17"/>
        <end position="154"/>
    </location>
</feature>
<dbReference type="InterPro" id="IPR006016">
    <property type="entry name" value="UspA"/>
</dbReference>
<reference evidence="3 4" key="1">
    <citation type="submission" date="2019-02" db="EMBL/GenBank/DDBJ databases">
        <title>Deep-cultivation of Planctomycetes and their phenomic and genomic characterization uncovers novel biology.</title>
        <authorList>
            <person name="Wiegand S."/>
            <person name="Jogler M."/>
            <person name="Boedeker C."/>
            <person name="Pinto D."/>
            <person name="Vollmers J."/>
            <person name="Rivas-Marin E."/>
            <person name="Kohn T."/>
            <person name="Peeters S.H."/>
            <person name="Heuer A."/>
            <person name="Rast P."/>
            <person name="Oberbeckmann S."/>
            <person name="Bunk B."/>
            <person name="Jeske O."/>
            <person name="Meyerdierks A."/>
            <person name="Storesund J.E."/>
            <person name="Kallscheuer N."/>
            <person name="Luecker S."/>
            <person name="Lage O.M."/>
            <person name="Pohl T."/>
            <person name="Merkel B.J."/>
            <person name="Hornburger P."/>
            <person name="Mueller R.-W."/>
            <person name="Bruemmer F."/>
            <person name="Labrenz M."/>
            <person name="Spormann A.M."/>
            <person name="Op den Camp H."/>
            <person name="Overmann J."/>
            <person name="Amann R."/>
            <person name="Jetten M.S.M."/>
            <person name="Mascher T."/>
            <person name="Medema M.H."/>
            <person name="Devos D.P."/>
            <person name="Kaster A.-K."/>
            <person name="Ovreas L."/>
            <person name="Rohde M."/>
            <person name="Galperin M.Y."/>
            <person name="Jogler C."/>
        </authorList>
    </citation>
    <scope>NUCLEOTIDE SEQUENCE [LARGE SCALE GENOMIC DNA]</scope>
    <source>
        <strain evidence="3 4">TBK1r</strain>
    </source>
</reference>
<accession>A0ABX5XP18</accession>
<dbReference type="Proteomes" id="UP000318081">
    <property type="component" value="Chromosome"/>
</dbReference>
<evidence type="ECO:0000313" key="4">
    <source>
        <dbReference type="Proteomes" id="UP000318081"/>
    </source>
</evidence>
<dbReference type="InterPro" id="IPR014729">
    <property type="entry name" value="Rossmann-like_a/b/a_fold"/>
</dbReference>
<dbReference type="PRINTS" id="PR01438">
    <property type="entry name" value="UNVRSLSTRESS"/>
</dbReference>
<dbReference type="Gene3D" id="3.40.50.620">
    <property type="entry name" value="HUPs"/>
    <property type="match status" value="1"/>
</dbReference>
<name>A0ABX5XP18_9BACT</name>
<dbReference type="PANTHER" id="PTHR46268">
    <property type="entry name" value="STRESS RESPONSE PROTEIN NHAX"/>
    <property type="match status" value="1"/>
</dbReference>
<dbReference type="RefSeq" id="WP_145210970.1">
    <property type="nucleotide sequence ID" value="NZ_CP036432.1"/>
</dbReference>
<dbReference type="SUPFAM" id="SSF52402">
    <property type="entry name" value="Adenine nucleotide alpha hydrolases-like"/>
    <property type="match status" value="2"/>
</dbReference>
<protein>
    <submittedName>
        <fullName evidence="3">Universal stress protein UspE</fullName>
    </submittedName>
</protein>
<dbReference type="CDD" id="cd00293">
    <property type="entry name" value="USP-like"/>
    <property type="match status" value="2"/>
</dbReference>
<evidence type="ECO:0000256" key="1">
    <source>
        <dbReference type="ARBA" id="ARBA00008791"/>
    </source>
</evidence>
<evidence type="ECO:0000313" key="3">
    <source>
        <dbReference type="EMBL" id="QDV83730.1"/>
    </source>
</evidence>
<evidence type="ECO:0000259" key="2">
    <source>
        <dbReference type="Pfam" id="PF00582"/>
    </source>
</evidence>
<dbReference type="InterPro" id="IPR006015">
    <property type="entry name" value="Universal_stress_UspA"/>
</dbReference>